<dbReference type="Proteomes" id="UP000013307">
    <property type="component" value="Chromosome"/>
</dbReference>
<organism evidence="1 2">
    <name type="scientific">Archaeoglobus sulfaticallidus PM70-1</name>
    <dbReference type="NCBI Taxonomy" id="387631"/>
    <lineage>
        <taxon>Archaea</taxon>
        <taxon>Methanobacteriati</taxon>
        <taxon>Methanobacteriota</taxon>
        <taxon>Archaeoglobi</taxon>
        <taxon>Archaeoglobales</taxon>
        <taxon>Archaeoglobaceae</taxon>
        <taxon>Archaeoglobus</taxon>
    </lineage>
</organism>
<sequence length="159" mass="18289">MDMNCVVCGGKVVDGRYIEFGICGECERVIDDIIAAYFERLTRDLEIDGEAPYYIYMLSRKLKFLEQTMWWHAYDEMLQKGKSDDEYFMRLEKAIKWFDSNPDIVKKIGEKFFAKCNSCGKELIPGSVVVEQVNGSFIVKCNSCGDVIVSCIVCKRLNE</sequence>
<dbReference type="HOGENOM" id="CLU_1656795_0_0_2"/>
<proteinExistence type="predicted"/>
<keyword evidence="2" id="KW-1185">Reference proteome</keyword>
<gene>
    <name evidence="1" type="ORF">Asulf_02034</name>
</gene>
<accession>N0BG91</accession>
<dbReference type="STRING" id="387631.Asulf_02034"/>
<dbReference type="EMBL" id="CP005290">
    <property type="protein sequence ID" value="AGK61998.1"/>
    <property type="molecule type" value="Genomic_DNA"/>
</dbReference>
<protein>
    <submittedName>
        <fullName evidence="1">Uncharacterized protein</fullName>
    </submittedName>
</protein>
<dbReference type="KEGG" id="ast:Asulf_02034"/>
<name>N0BG91_9EURY</name>
<evidence type="ECO:0000313" key="1">
    <source>
        <dbReference type="EMBL" id="AGK61998.1"/>
    </source>
</evidence>
<dbReference type="eggNOG" id="arCOG10371">
    <property type="taxonomic scope" value="Archaea"/>
</dbReference>
<evidence type="ECO:0000313" key="2">
    <source>
        <dbReference type="Proteomes" id="UP000013307"/>
    </source>
</evidence>
<dbReference type="AlphaFoldDB" id="N0BG91"/>
<reference evidence="1 2" key="1">
    <citation type="journal article" date="2013" name="Genome Announc.">
        <title>Complete Genome Sequence of the Thermophilic and Facultatively Chemolithoautotrophic Sulfate Reducer Archaeoglobus sulfaticallidus Strain PM70-1T.</title>
        <authorList>
            <person name="Stokke R."/>
            <person name="Hocking W.P."/>
            <person name="Steinsbu B.O."/>
            <person name="Steen I.H."/>
        </authorList>
    </citation>
    <scope>NUCLEOTIDE SEQUENCE [LARGE SCALE GENOMIC DNA]</scope>
    <source>
        <strain evidence="1">PM70-1</strain>
    </source>
</reference>